<dbReference type="AlphaFoldDB" id="A0A1I7DGQ0"/>
<proteinExistence type="predicted"/>
<dbReference type="Proteomes" id="UP000199187">
    <property type="component" value="Unassembled WGS sequence"/>
</dbReference>
<protein>
    <submittedName>
        <fullName evidence="1">Uncharacterized protein</fullName>
    </submittedName>
</protein>
<evidence type="ECO:0000313" key="2">
    <source>
        <dbReference type="Proteomes" id="UP000199187"/>
    </source>
</evidence>
<organism evidence="1 2">
    <name type="scientific">Kosakonia arachidis</name>
    <dbReference type="NCBI Taxonomy" id="551989"/>
    <lineage>
        <taxon>Bacteria</taxon>
        <taxon>Pseudomonadati</taxon>
        <taxon>Pseudomonadota</taxon>
        <taxon>Gammaproteobacteria</taxon>
        <taxon>Enterobacterales</taxon>
        <taxon>Enterobacteriaceae</taxon>
        <taxon>Kosakonia</taxon>
    </lineage>
</organism>
<keyword evidence="2" id="KW-1185">Reference proteome</keyword>
<name>A0A1I7DGQ0_9ENTR</name>
<evidence type="ECO:0000313" key="1">
    <source>
        <dbReference type="EMBL" id="SFU10849.1"/>
    </source>
</evidence>
<sequence length="202" mass="23032">MNSLNSDWVPEFGTIHTWFAADKHGHIAVMVNNCFGDLPKALLQITDVESLLENMNEFIWEESPIFDAYPENKNGAFSVDLFSHLRFGSYPDKAHVTEDLKQEWQRLGSQSDANLAINKGMFLYFGVEGSRPGEDYPVGYEGTTHLGDYFRFLVPTLFASVDDFPQPLRRGIAVSTLIDFGKDRLLDNRQINTWFPAMFTDH</sequence>
<dbReference type="OrthoDB" id="8613670at2"/>
<gene>
    <name evidence="1" type="ORF">SAMN05192562_10554</name>
</gene>
<dbReference type="RefSeq" id="WP_090123939.1">
    <property type="nucleotide sequence ID" value="NZ_CP045300.1"/>
</dbReference>
<reference evidence="2" key="1">
    <citation type="submission" date="2016-10" db="EMBL/GenBank/DDBJ databases">
        <authorList>
            <person name="Varghese N."/>
            <person name="Submissions S."/>
        </authorList>
    </citation>
    <scope>NUCLEOTIDE SEQUENCE [LARGE SCALE GENOMIC DNA]</scope>
    <source>
        <strain evidence="2">Ah-143</strain>
    </source>
</reference>
<accession>A0A1I7DGQ0</accession>
<dbReference type="EMBL" id="FPAU01000005">
    <property type="protein sequence ID" value="SFU10849.1"/>
    <property type="molecule type" value="Genomic_DNA"/>
</dbReference>